<evidence type="ECO:0008006" key="4">
    <source>
        <dbReference type="Google" id="ProtNLM"/>
    </source>
</evidence>
<sequence>MKWFSLSLLLLLLVAMFALLAAAPSGECSDMLIMSLVVRLMSALAGQIRIRTSSTQRVYVRNGNIRWNGDCHNCNIRTTKNTAEVTSTRRKEIVRRF</sequence>
<dbReference type="Proteomes" id="UP001200034">
    <property type="component" value="Unassembled WGS sequence"/>
</dbReference>
<evidence type="ECO:0000313" key="2">
    <source>
        <dbReference type="EMBL" id="KAH8372126.1"/>
    </source>
</evidence>
<keyword evidence="3" id="KW-1185">Reference proteome</keyword>
<name>A0AAD4PME4_9MUSC</name>
<gene>
    <name evidence="2" type="ORF">KR093_010117</name>
</gene>
<proteinExistence type="predicted"/>
<feature type="signal peptide" evidence="1">
    <location>
        <begin position="1"/>
        <end position="22"/>
    </location>
</feature>
<evidence type="ECO:0000313" key="3">
    <source>
        <dbReference type="Proteomes" id="UP001200034"/>
    </source>
</evidence>
<keyword evidence="1" id="KW-0732">Signal</keyword>
<accession>A0AAD4PME4</accession>
<feature type="chain" id="PRO_5042058758" description="Secreted protein" evidence="1">
    <location>
        <begin position="23"/>
        <end position="97"/>
    </location>
</feature>
<dbReference type="AlphaFoldDB" id="A0AAD4PME4"/>
<protein>
    <recommendedName>
        <fullName evidence="4">Secreted protein</fullName>
    </recommendedName>
</protein>
<organism evidence="2 3">
    <name type="scientific">Drosophila rubida</name>
    <dbReference type="NCBI Taxonomy" id="30044"/>
    <lineage>
        <taxon>Eukaryota</taxon>
        <taxon>Metazoa</taxon>
        <taxon>Ecdysozoa</taxon>
        <taxon>Arthropoda</taxon>
        <taxon>Hexapoda</taxon>
        <taxon>Insecta</taxon>
        <taxon>Pterygota</taxon>
        <taxon>Neoptera</taxon>
        <taxon>Endopterygota</taxon>
        <taxon>Diptera</taxon>
        <taxon>Brachycera</taxon>
        <taxon>Muscomorpha</taxon>
        <taxon>Ephydroidea</taxon>
        <taxon>Drosophilidae</taxon>
        <taxon>Drosophila</taxon>
    </lineage>
</organism>
<dbReference type="EMBL" id="JAJJHW010002585">
    <property type="protein sequence ID" value="KAH8372126.1"/>
    <property type="molecule type" value="Genomic_DNA"/>
</dbReference>
<comment type="caution">
    <text evidence="2">The sequence shown here is derived from an EMBL/GenBank/DDBJ whole genome shotgun (WGS) entry which is preliminary data.</text>
</comment>
<reference evidence="2" key="1">
    <citation type="journal article" date="2021" name="Mol. Ecol. Resour.">
        <title>Phylogenomic analyses of the genus Drosophila reveals genomic signals of climate adaptation.</title>
        <authorList>
            <person name="Li F."/>
            <person name="Rane R.V."/>
            <person name="Luria V."/>
            <person name="Xiong Z."/>
            <person name="Chen J."/>
            <person name="Li Z."/>
            <person name="Catullo R.A."/>
            <person name="Griffin P.C."/>
            <person name="Schiffer M."/>
            <person name="Pearce S."/>
            <person name="Lee S.F."/>
            <person name="McElroy K."/>
            <person name="Stocker A."/>
            <person name="Shirriffs J."/>
            <person name="Cockerell F."/>
            <person name="Coppin C."/>
            <person name="Sgro C.M."/>
            <person name="Karger A."/>
            <person name="Cain J.W."/>
            <person name="Weber J.A."/>
            <person name="Santpere G."/>
            <person name="Kirschner M.W."/>
            <person name="Hoffmann A.A."/>
            <person name="Oakeshott J.G."/>
            <person name="Zhang G."/>
        </authorList>
    </citation>
    <scope>NUCLEOTIDE SEQUENCE</scope>
    <source>
        <strain evidence="2">BGI-SZ-2011g</strain>
    </source>
</reference>
<evidence type="ECO:0000256" key="1">
    <source>
        <dbReference type="SAM" id="SignalP"/>
    </source>
</evidence>